<protein>
    <submittedName>
        <fullName evidence="1">11506_t:CDS:1</fullName>
    </submittedName>
</protein>
<feature type="non-terminal residue" evidence="1">
    <location>
        <position position="317"/>
    </location>
</feature>
<comment type="caution">
    <text evidence="1">The sequence shown here is derived from an EMBL/GenBank/DDBJ whole genome shotgun (WGS) entry which is preliminary data.</text>
</comment>
<reference evidence="1" key="1">
    <citation type="submission" date="2021-06" db="EMBL/GenBank/DDBJ databases">
        <authorList>
            <person name="Kallberg Y."/>
            <person name="Tangrot J."/>
            <person name="Rosling A."/>
        </authorList>
    </citation>
    <scope>NUCLEOTIDE SEQUENCE</scope>
    <source>
        <strain evidence="1">28 12/20/2015</strain>
    </source>
</reference>
<dbReference type="EMBL" id="CAJVPW010004528">
    <property type="protein sequence ID" value="CAG8541810.1"/>
    <property type="molecule type" value="Genomic_DNA"/>
</dbReference>
<organism evidence="1 2">
    <name type="scientific">Cetraspora pellucida</name>
    <dbReference type="NCBI Taxonomy" id="1433469"/>
    <lineage>
        <taxon>Eukaryota</taxon>
        <taxon>Fungi</taxon>
        <taxon>Fungi incertae sedis</taxon>
        <taxon>Mucoromycota</taxon>
        <taxon>Glomeromycotina</taxon>
        <taxon>Glomeromycetes</taxon>
        <taxon>Diversisporales</taxon>
        <taxon>Gigasporaceae</taxon>
        <taxon>Cetraspora</taxon>
    </lineage>
</organism>
<evidence type="ECO:0000313" key="1">
    <source>
        <dbReference type="EMBL" id="CAG8541810.1"/>
    </source>
</evidence>
<accession>A0ACA9LPK0</accession>
<name>A0ACA9LPK0_9GLOM</name>
<evidence type="ECO:0000313" key="2">
    <source>
        <dbReference type="Proteomes" id="UP000789366"/>
    </source>
</evidence>
<dbReference type="Proteomes" id="UP000789366">
    <property type="component" value="Unassembled WGS sequence"/>
</dbReference>
<keyword evidence="2" id="KW-1185">Reference proteome</keyword>
<sequence length="317" mass="37694">MVKEESASKVFAYFVNAFLILCSRGIISNEEIKNQEPLKEFSALRDHIFKIEDSNYQVNSSSQITDNKSDFIHLHDDIDRLHNKVIKFVTDLKSDIYIHSNRISKLLEHYKCEAETANLQLIKEVLKRLVIDTIIDMVNEYFEFNEVDNFYPGNNVLGLLLKNLCLLTVKNPDNDNIMKEIPIKERQQIYLFLRNLVFDEDGNHEHWFIYNSKQQLIDTINEYRTINDHSKKKEIEDYASSLIRDVINIFYFRRYTCERIINYMWIKNNEPIDPLSMNEVWDDDVNVDNLVVQFCSFPLFGTDLENLDKRQAWFRAH</sequence>
<proteinExistence type="predicted"/>
<gene>
    <name evidence="1" type="ORF">SPELUC_LOCUS4837</name>
</gene>